<name>A0A0S7EER3_9FLAO</name>
<dbReference type="AlphaFoldDB" id="A0A0S7EER3"/>
<dbReference type="Pfam" id="PF18939">
    <property type="entry name" value="DUF5686"/>
    <property type="match status" value="1"/>
</dbReference>
<gene>
    <name evidence="1" type="ORF">AS202_09840</name>
</gene>
<sequence>MKHSFSKYITSICVVILSIYGSYAQDNTVNGKVIDLYGNPIENATVFVKKTDKQTITNQNGEFQIEIIPGQYIYAQKEDFTIRRIEYTPNKTNAQKLELVLTPLEETDIFYDNPQDEYAIFIMDLASTHKKTNNLEKYTLDYYSKGNLQLASGRETFLGQKRKDLDPSLDITDVNNFIYLGELSSQQTVLNEDYGKEKVIAFNEIGKAKDLFFLTATDSDINLYDKIVSNQINVISPLMSYAKTYYYFKLLKKDTDSLGNDIYTIGFTPKRDREPIMEGKIKITSDKWQITELYAAMNGENVGLKNVKQVVITQQYKHNPLLNLYLKESQNLYLKGKFLVFDYVGSFKAHYTNYQTDNSINKSQFSNELIQYSNNFLHQPESYWEKNRPYPLSKKEMATFNEQEIKIQEATRVTLDSIDNRTNNFTLFKLVKGYQHLNSYKNSAITYRGLLSTFAFNAVQGFNVTTGLDYVKVKDDYSQTKLGTIVNYGISENKYRVSGYASHIFNQIDYNTITISGGSTILQFNQDDPIKTPINSFASAYFGKNYAKYFQKSYLQIKYEQYAFNRFKFSGLLEYAHRRALNNSLNSPPFAPQKDFTSNNPLDPTDFDNAPFKDNSIFKFNLGLNIIFDQKIITYPDYKQYLPTSKYPIISLTLDKTLNATTSNYNYTFVSFATQYNDNIGKIGNLYIGLAAGKYLEQNDIAFTDYKHFNGNRTFIGSTAVYNKQFNLLPYYEYSTNKSYVEFHLEHDFRGYIMNKIPLLNKTRYSIVVGYHMLNVPDKDVYGEYSIGLNNFGFGKFRPFRIDFFKTVSNGPYKNFGFVFGIKVLDLIQK</sequence>
<dbReference type="KEGG" id="mod:AS202_09840"/>
<dbReference type="Proteomes" id="UP000069030">
    <property type="component" value="Chromosome"/>
</dbReference>
<dbReference type="SUPFAM" id="SSF49464">
    <property type="entry name" value="Carboxypeptidase regulatory domain-like"/>
    <property type="match status" value="1"/>
</dbReference>
<organism evidence="1 2">
    <name type="scientific">Myroides odoratimimus</name>
    <dbReference type="NCBI Taxonomy" id="76832"/>
    <lineage>
        <taxon>Bacteria</taxon>
        <taxon>Pseudomonadati</taxon>
        <taxon>Bacteroidota</taxon>
        <taxon>Flavobacteriia</taxon>
        <taxon>Flavobacteriales</taxon>
        <taxon>Flavobacteriaceae</taxon>
        <taxon>Myroides</taxon>
    </lineage>
</organism>
<evidence type="ECO:0000313" key="1">
    <source>
        <dbReference type="EMBL" id="ALU26429.1"/>
    </source>
</evidence>
<protein>
    <submittedName>
        <fullName evidence="1">Uncharacterized protein</fullName>
    </submittedName>
</protein>
<dbReference type="eggNOG" id="COG1470">
    <property type="taxonomic scope" value="Bacteria"/>
</dbReference>
<evidence type="ECO:0000313" key="2">
    <source>
        <dbReference type="Proteomes" id="UP000069030"/>
    </source>
</evidence>
<dbReference type="EMBL" id="CP013690">
    <property type="protein sequence ID" value="ALU26429.1"/>
    <property type="molecule type" value="Genomic_DNA"/>
</dbReference>
<accession>A0A0S7EER3</accession>
<reference evidence="1 2" key="1">
    <citation type="journal article" date="2016" name="J. Zhejiang Univ. Sci. B">
        <title>Antibiotic resistance mechanisms of Myroides sp.</title>
        <authorList>
            <person name="Hu S."/>
            <person name="Yuan S."/>
            <person name="Qu H."/>
            <person name="Jiang T."/>
            <person name="Zhou Y."/>
            <person name="Wang M."/>
            <person name="Ming D."/>
        </authorList>
    </citation>
    <scope>NUCLEOTIDE SEQUENCE [LARGE SCALE GENOMIC DNA]</scope>
    <source>
        <strain evidence="1 2">PR63039</strain>
    </source>
</reference>
<dbReference type="Gene3D" id="2.60.40.1120">
    <property type="entry name" value="Carboxypeptidase-like, regulatory domain"/>
    <property type="match status" value="1"/>
</dbReference>
<dbReference type="Pfam" id="PF13715">
    <property type="entry name" value="CarbopepD_reg_2"/>
    <property type="match status" value="1"/>
</dbReference>
<dbReference type="InterPro" id="IPR008969">
    <property type="entry name" value="CarboxyPept-like_regulatory"/>
</dbReference>
<dbReference type="RefSeq" id="WP_006257038.1">
    <property type="nucleotide sequence ID" value="NZ_BCMQ01000006.1"/>
</dbReference>
<dbReference type="InterPro" id="IPR043741">
    <property type="entry name" value="DUF5686"/>
</dbReference>
<proteinExistence type="predicted"/>